<organism evidence="3 4">
    <name type="scientific">Gekko japonicus</name>
    <name type="common">Schlegel's Japanese gecko</name>
    <dbReference type="NCBI Taxonomy" id="146911"/>
    <lineage>
        <taxon>Eukaryota</taxon>
        <taxon>Metazoa</taxon>
        <taxon>Chordata</taxon>
        <taxon>Craniata</taxon>
        <taxon>Vertebrata</taxon>
        <taxon>Euteleostomi</taxon>
        <taxon>Lepidosauria</taxon>
        <taxon>Squamata</taxon>
        <taxon>Bifurcata</taxon>
        <taxon>Gekkota</taxon>
        <taxon>Gekkonidae</taxon>
        <taxon>Gekkoninae</taxon>
        <taxon>Gekko</taxon>
    </lineage>
</organism>
<dbReference type="InterPro" id="IPR052270">
    <property type="entry name" value="CACF_protein"/>
</dbReference>
<feature type="coiled-coil region" evidence="1">
    <location>
        <begin position="191"/>
        <end position="264"/>
    </location>
</feature>
<gene>
    <name evidence="4" type="primary">CCDC191</name>
</gene>
<evidence type="ECO:0000313" key="3">
    <source>
        <dbReference type="Proteomes" id="UP000694871"/>
    </source>
</evidence>
<evidence type="ECO:0000313" key="4">
    <source>
        <dbReference type="RefSeq" id="XP_015269054.1"/>
    </source>
</evidence>
<evidence type="ECO:0000256" key="1">
    <source>
        <dbReference type="SAM" id="Coils"/>
    </source>
</evidence>
<keyword evidence="3" id="KW-1185">Reference proteome</keyword>
<feature type="region of interest" description="Disordered" evidence="2">
    <location>
        <begin position="672"/>
        <end position="692"/>
    </location>
</feature>
<dbReference type="PANTHER" id="PTHR22028">
    <property type="entry name" value="SFI1 SPINDLE BODY DOMAIN-CONTAINING PROTEIN-RELATED"/>
    <property type="match status" value="1"/>
</dbReference>
<keyword evidence="1" id="KW-0175">Coiled coil</keyword>
<feature type="coiled-coil region" evidence="1">
    <location>
        <begin position="353"/>
        <end position="423"/>
    </location>
</feature>
<reference evidence="4" key="1">
    <citation type="submission" date="2025-08" db="UniProtKB">
        <authorList>
            <consortium name="RefSeq"/>
        </authorList>
    </citation>
    <scope>IDENTIFICATION</scope>
</reference>
<feature type="compositionally biased region" description="Basic and acidic residues" evidence="2">
    <location>
        <begin position="597"/>
        <end position="618"/>
    </location>
</feature>
<proteinExistence type="predicted"/>
<dbReference type="RefSeq" id="XP_015269054.1">
    <property type="nucleotide sequence ID" value="XM_015413568.1"/>
</dbReference>
<feature type="compositionally biased region" description="Basic and acidic residues" evidence="2">
    <location>
        <begin position="674"/>
        <end position="692"/>
    </location>
</feature>
<dbReference type="Proteomes" id="UP000694871">
    <property type="component" value="Unplaced"/>
</dbReference>
<accession>A0ABM1K5R7</accession>
<dbReference type="PANTHER" id="PTHR22028:SF5">
    <property type="entry name" value="COILED-COIL DOMAIN-CONTAINING PROTEIN 191"/>
    <property type="match status" value="1"/>
</dbReference>
<feature type="region of interest" description="Disordered" evidence="2">
    <location>
        <begin position="568"/>
        <end position="637"/>
    </location>
</feature>
<protein>
    <submittedName>
        <fullName evidence="4">Coiled-coil domain-containing protein KIAA1407 homolog</fullName>
    </submittedName>
</protein>
<sequence length="893" mass="105676">MTQLWDLGSTPPPYIKKILFLTLKVEQASEFAVSEAFSLKRKPYSQRLNVPVLDLETAEQLQEHDEAYAEAQELLSDWMDSKLKLELASDQEDDAENPAAGSVPPQGPPTGFQKYDKFDDLYDYLEQETENTTVQVFLQHLLQSEVVDSGILEDLRTETDKEKRKHRDPRITMELRHKQVKENRLKRQKALELVKQEKALKKAALSEAQKQLQKANKKKFLKDRKEEEEIQRQMVKLRKEMVEKRLLMQQAQEMERRRHKLKKIQRLVEAGLPPTLPAPIDYEKERQRKEKEAMLRELLNKTDTANHKCLQQYFSAWYKLILDLKIKLGKARALADWKCQQKVLRAWRDYTWSQKMEQEAQEMESQLRDQNRKKQLATEFNRKCILRRHFAEWQCWSRMEIEKRELQQKREETRRKMAKLLEEVALEKNPAHCPWNAGETEAAQDQSLSHGEVAEILLLEKEPPDAKVERTNACSPKTGQKCNIPPPKPKWAWQVTRKHAALSAHDQVMFDGLTRSSIQHLGTPSPKVAPGWLGPFEHRHAFQQQLIEEQRRQLKEQQGLILELQGNQSLKKAQEDAREATAVSRAFGNPAPRGGKQLRENQTDYKNTRPSRSDDHQLAAKNRKNLKVSSSAHPLLKAMEERAIQRAERRKELEEAKKKREEERLALLQAEEEERQRQEAAEKEAQLEKRREERRLQKMKELEKQKRLEREQQLLSKAEEHYVMVLLKYWGLEPWKRLMEQMRQNMAVAERHHCLELQRKCLVSWLQHTRETLARKTAQAEELCSCLLLKRCLRSWIKYKDYASALEENANKFHETSLKKTAFGAWLDMFNKEKHALWEKQKTADQYNDRRITLIAFRAWRQFPVLMKEEREKEERLQQLRKRVTEILPDFLT</sequence>
<dbReference type="GeneID" id="107112439"/>
<feature type="region of interest" description="Disordered" evidence="2">
    <location>
        <begin position="90"/>
        <end position="112"/>
    </location>
</feature>
<name>A0ABM1K5R7_GEKJA</name>
<evidence type="ECO:0000256" key="2">
    <source>
        <dbReference type="SAM" id="MobiDB-lite"/>
    </source>
</evidence>